<keyword evidence="2" id="KW-1003">Cell membrane</keyword>
<dbReference type="RefSeq" id="WP_201695869.1">
    <property type="nucleotide sequence ID" value="NZ_CAJHCQ010000004.1"/>
</dbReference>
<feature type="compositionally biased region" description="Basic and acidic residues" evidence="6">
    <location>
        <begin position="8"/>
        <end position="21"/>
    </location>
</feature>
<keyword evidence="3 7" id="KW-0812">Transmembrane</keyword>
<dbReference type="InterPro" id="IPR051542">
    <property type="entry name" value="Hydrogenase_cytochrome"/>
</dbReference>
<dbReference type="Gene3D" id="1.20.950.20">
    <property type="entry name" value="Transmembrane di-heme cytochromes, Chain C"/>
    <property type="match status" value="1"/>
</dbReference>
<comment type="caution">
    <text evidence="9">The sequence shown here is derived from an EMBL/GenBank/DDBJ whole genome shotgun (WGS) entry which is preliminary data.</text>
</comment>
<evidence type="ECO:0000256" key="7">
    <source>
        <dbReference type="SAM" id="Phobius"/>
    </source>
</evidence>
<keyword evidence="4 7" id="KW-1133">Transmembrane helix</keyword>
<evidence type="ECO:0000313" key="9">
    <source>
        <dbReference type="EMBL" id="CAD6528175.1"/>
    </source>
</evidence>
<evidence type="ECO:0000256" key="5">
    <source>
        <dbReference type="ARBA" id="ARBA00023136"/>
    </source>
</evidence>
<dbReference type="PANTHER" id="PTHR30485:SF2">
    <property type="entry name" value="BLL0597 PROTEIN"/>
    <property type="match status" value="1"/>
</dbReference>
<feature type="transmembrane region" description="Helical" evidence="7">
    <location>
        <begin position="111"/>
        <end position="130"/>
    </location>
</feature>
<comment type="subcellular location">
    <subcellularLocation>
        <location evidence="1">Cell membrane</location>
        <topology evidence="1">Multi-pass membrane protein</topology>
    </subcellularLocation>
</comment>
<feature type="transmembrane region" description="Helical" evidence="7">
    <location>
        <begin position="215"/>
        <end position="236"/>
    </location>
</feature>
<keyword evidence="5 7" id="KW-0472">Membrane</keyword>
<evidence type="ECO:0000259" key="8">
    <source>
        <dbReference type="Pfam" id="PF01292"/>
    </source>
</evidence>
<reference evidence="9 10" key="1">
    <citation type="submission" date="2020-10" db="EMBL/GenBank/DDBJ databases">
        <authorList>
            <person name="Peeters C."/>
        </authorList>
    </citation>
    <scope>NUCLEOTIDE SEQUENCE [LARGE SCALE GENOMIC DNA]</scope>
    <source>
        <strain evidence="9 10">LMG 27952</strain>
    </source>
</reference>
<gene>
    <name evidence="9" type="ORF">LMG27952_02156</name>
</gene>
<proteinExistence type="predicted"/>
<feature type="domain" description="Cytochrome b561 bacterial/Ni-hydrogenase" evidence="8">
    <location>
        <begin position="27"/>
        <end position="200"/>
    </location>
</feature>
<name>A0ABM8NJ53_9BURK</name>
<protein>
    <recommendedName>
        <fullName evidence="8">Cytochrome b561 bacterial/Ni-hydrogenase domain-containing protein</fullName>
    </recommendedName>
</protein>
<feature type="transmembrane region" description="Helical" evidence="7">
    <location>
        <begin position="170"/>
        <end position="194"/>
    </location>
</feature>
<dbReference type="SUPFAM" id="SSF81342">
    <property type="entry name" value="Transmembrane di-heme cytochromes"/>
    <property type="match status" value="1"/>
</dbReference>
<evidence type="ECO:0000256" key="1">
    <source>
        <dbReference type="ARBA" id="ARBA00004651"/>
    </source>
</evidence>
<dbReference type="PANTHER" id="PTHR30485">
    <property type="entry name" value="NI/FE-HYDROGENASE 1 B-TYPE CYTOCHROME SUBUNIT"/>
    <property type="match status" value="1"/>
</dbReference>
<dbReference type="EMBL" id="CAJHCQ010000004">
    <property type="protein sequence ID" value="CAD6528175.1"/>
    <property type="molecule type" value="Genomic_DNA"/>
</dbReference>
<evidence type="ECO:0000256" key="3">
    <source>
        <dbReference type="ARBA" id="ARBA00022692"/>
    </source>
</evidence>
<evidence type="ECO:0000313" key="10">
    <source>
        <dbReference type="Proteomes" id="UP000656319"/>
    </source>
</evidence>
<accession>A0ABM8NJ53</accession>
<organism evidence="9 10">
    <name type="scientific">Paraburkholderia hiiakae</name>
    <dbReference type="NCBI Taxonomy" id="1081782"/>
    <lineage>
        <taxon>Bacteria</taxon>
        <taxon>Pseudomonadati</taxon>
        <taxon>Pseudomonadota</taxon>
        <taxon>Betaproteobacteria</taxon>
        <taxon>Burkholderiales</taxon>
        <taxon>Burkholderiaceae</taxon>
        <taxon>Paraburkholderia</taxon>
    </lineage>
</organism>
<keyword evidence="10" id="KW-1185">Reference proteome</keyword>
<dbReference type="Pfam" id="PF01292">
    <property type="entry name" value="Ni_hydr_CYTB"/>
    <property type="match status" value="1"/>
</dbReference>
<sequence length="237" mass="26095">MNSTPSATRDRPEHPKHPELPERRVPVWDLPTRLFHWLTVVLVAAAYVTQRMNWMQMHVRLGETLLALVLFRILWGCFGSETARFSRFVASPRKAIEHLRHVLRREPDVQVGHNAAGGWMVLLLLALLLVETLTGLYDNNDIADEGPLSEIVPAKIANAIAGLHAWGWDVLAAAVVLHVCAIAVYALVKGHNLIGPMLSGRKRLPASVRAPARASLWLAALLMGLSGVVVALLSAYI</sequence>
<dbReference type="InterPro" id="IPR011577">
    <property type="entry name" value="Cyt_b561_bac/Ni-Hgenase"/>
</dbReference>
<dbReference type="InterPro" id="IPR016174">
    <property type="entry name" value="Di-haem_cyt_TM"/>
</dbReference>
<evidence type="ECO:0000256" key="4">
    <source>
        <dbReference type="ARBA" id="ARBA00022989"/>
    </source>
</evidence>
<evidence type="ECO:0000256" key="2">
    <source>
        <dbReference type="ARBA" id="ARBA00022475"/>
    </source>
</evidence>
<dbReference type="Proteomes" id="UP000656319">
    <property type="component" value="Unassembled WGS sequence"/>
</dbReference>
<evidence type="ECO:0000256" key="6">
    <source>
        <dbReference type="SAM" id="MobiDB-lite"/>
    </source>
</evidence>
<feature type="transmembrane region" description="Helical" evidence="7">
    <location>
        <begin position="34"/>
        <end position="50"/>
    </location>
</feature>
<feature type="region of interest" description="Disordered" evidence="6">
    <location>
        <begin position="1"/>
        <end position="21"/>
    </location>
</feature>